<dbReference type="InterPro" id="IPR013427">
    <property type="entry name" value="Haem-bd_dom_put"/>
</dbReference>
<keyword evidence="3 4" id="KW-0408">Iron</keyword>
<keyword evidence="1 4" id="KW-0349">Heme</keyword>
<feature type="chain" id="PRO_5026687715" description="Cytochrome c domain-containing protein" evidence="5">
    <location>
        <begin position="20"/>
        <end position="1042"/>
    </location>
</feature>
<dbReference type="PANTHER" id="PTHR33546">
    <property type="entry name" value="LARGE, MULTIFUNCTIONAL SECRETED PROTEIN-RELATED"/>
    <property type="match status" value="1"/>
</dbReference>
<evidence type="ECO:0000256" key="5">
    <source>
        <dbReference type="SAM" id="SignalP"/>
    </source>
</evidence>
<dbReference type="Proteomes" id="UP000464178">
    <property type="component" value="Chromosome"/>
</dbReference>
<dbReference type="PROSITE" id="PS51007">
    <property type="entry name" value="CYTC"/>
    <property type="match status" value="1"/>
</dbReference>
<protein>
    <recommendedName>
        <fullName evidence="6">Cytochrome c domain-containing protein</fullName>
    </recommendedName>
</protein>
<evidence type="ECO:0000256" key="2">
    <source>
        <dbReference type="ARBA" id="ARBA00022723"/>
    </source>
</evidence>
<dbReference type="InterPro" id="IPR036909">
    <property type="entry name" value="Cyt_c-like_dom_sf"/>
</dbReference>
<dbReference type="KEGG" id="gms:SOIL9_27400"/>
<dbReference type="EMBL" id="LR593886">
    <property type="protein sequence ID" value="VTR94974.1"/>
    <property type="molecule type" value="Genomic_DNA"/>
</dbReference>
<dbReference type="Gene3D" id="1.10.760.10">
    <property type="entry name" value="Cytochrome c-like domain"/>
    <property type="match status" value="1"/>
</dbReference>
<dbReference type="GO" id="GO:0046872">
    <property type="term" value="F:metal ion binding"/>
    <property type="evidence" value="ECO:0007669"/>
    <property type="project" value="UniProtKB-KW"/>
</dbReference>
<dbReference type="AlphaFoldDB" id="A0A6P2D4E7"/>
<evidence type="ECO:0000256" key="1">
    <source>
        <dbReference type="ARBA" id="ARBA00022617"/>
    </source>
</evidence>
<gene>
    <name evidence="7" type="ORF">SOIL9_27400</name>
</gene>
<dbReference type="InterPro" id="IPR011042">
    <property type="entry name" value="6-blade_b-propeller_TolB-like"/>
</dbReference>
<feature type="domain" description="Cytochrome c" evidence="6">
    <location>
        <begin position="895"/>
        <end position="1033"/>
    </location>
</feature>
<evidence type="ECO:0000259" key="6">
    <source>
        <dbReference type="PROSITE" id="PS51007"/>
    </source>
</evidence>
<dbReference type="Gene3D" id="2.60.120.260">
    <property type="entry name" value="Galactose-binding domain-like"/>
    <property type="match status" value="1"/>
</dbReference>
<dbReference type="InterPro" id="IPR009056">
    <property type="entry name" value="Cyt_c-like_dom"/>
</dbReference>
<dbReference type="NCBIfam" id="TIGR02603">
    <property type="entry name" value="CxxCH_TIGR02603"/>
    <property type="match status" value="1"/>
</dbReference>
<dbReference type="InterPro" id="IPR011041">
    <property type="entry name" value="Quinoprot_gluc/sorb_DH_b-prop"/>
</dbReference>
<sequence>MRITALALFALTLCSSALADEQAQKPVTVPTVERGATAQPPKVEVATVDWAKRFADGPTPLWVWGADAKKDYRIEKTFDAKGIKAARLIATCDNRVTLYFNQKQVASSSEWQEPVEVDVTKLLKETGNVIDARAGNEGGVAGFVLKLVLVPEKGEPTYIVTDESWTCSTEGSKVKENKPVKKIGTYGASPWGKVFDASTGAQPGSKVPANTFVALPGYKIEKLFTVPRATLGSWVCLTADDKGRLIASDQGGLGLYRITPGKVGTEEETKVEKLPAKVTAAQGLLWHKGALYVVCNGGPGSGLYRVTSSENNDQLDQVEKLKAIQGGGEHGPHAVRLAPDGKSLYVICGNHTQPPENFNHSRVPKNWSEDHILPRQWDANGHARGILAPGGYVAKTDFDGKTWEIFTSGYRNPYDFAFNANGEMFVYDADMEWDLGMPWYRPTRVNHATSGSELGWRSGTGKWPAYYIDSLPAMVDIGPGSPVGVEFGYGAKFPAKYQKALFICDWTFGTMYAIHTELNGATYKATKEEFLSRTPLPLTDVVINPVDGAMYFTIGGRGTQSELFRVTYVGKEPTEKVEYKTAPTAELKLLKQIEEYHKLADDPAKAVEFLYPHLKHEDRFIRYAARVALEHQPVKFWQDKVLAEKDRSAIINGAIALARQGGKELQPKLLETIDRVFVGIKERGNGLSLEQLVDLSRIYSLVFLRMGEPDKATAERLSQRLDRAFPSPDDALNREMAQLLVYLKSPTIVEKICAELKKPSKPLTQEGLEEVLLRNRGYGGTVANMLKNAPDQQKLSYLFTLRNATVGWNMDRWKTYYGFLAEARTKAGGASYQGFLTNIEKDAFTNATDSDRLAIEAGGLRPAYKAPTLPKPVGPGKAWATADLVALEDKLKSGRDFKNGARAFAAARCVVCHRFGGDGGATGPDLSQVAGRFSLKDLSESIVEPSKVISDQYKASVIQTTDDKTITGKIVNDAGGKYTVVLDPENASKVLELKKEDVANVKPSNISLMPEKLLNELNEREVLDMLAYLLSRGDPNHAMFKK</sequence>
<evidence type="ECO:0000313" key="7">
    <source>
        <dbReference type="EMBL" id="VTR94974.1"/>
    </source>
</evidence>
<dbReference type="GO" id="GO:0020037">
    <property type="term" value="F:heme binding"/>
    <property type="evidence" value="ECO:0007669"/>
    <property type="project" value="InterPro"/>
</dbReference>
<reference evidence="7 8" key="1">
    <citation type="submission" date="2019-05" db="EMBL/GenBank/DDBJ databases">
        <authorList>
            <consortium name="Science for Life Laboratories"/>
        </authorList>
    </citation>
    <scope>NUCLEOTIDE SEQUENCE [LARGE SCALE GENOMIC DNA]</scope>
    <source>
        <strain evidence="7">Soil9</strain>
    </source>
</reference>
<dbReference type="GO" id="GO:0009055">
    <property type="term" value="F:electron transfer activity"/>
    <property type="evidence" value="ECO:0007669"/>
    <property type="project" value="InterPro"/>
</dbReference>
<keyword evidence="2 4" id="KW-0479">Metal-binding</keyword>
<dbReference type="SUPFAM" id="SSF50952">
    <property type="entry name" value="Soluble quinoprotein glucose dehydrogenase"/>
    <property type="match status" value="1"/>
</dbReference>
<evidence type="ECO:0000256" key="4">
    <source>
        <dbReference type="PROSITE-ProRule" id="PRU00433"/>
    </source>
</evidence>
<dbReference type="RefSeq" id="WP_162669447.1">
    <property type="nucleotide sequence ID" value="NZ_LR593886.1"/>
</dbReference>
<evidence type="ECO:0000313" key="8">
    <source>
        <dbReference type="Proteomes" id="UP000464178"/>
    </source>
</evidence>
<feature type="signal peptide" evidence="5">
    <location>
        <begin position="1"/>
        <end position="19"/>
    </location>
</feature>
<dbReference type="Gene3D" id="2.120.10.30">
    <property type="entry name" value="TolB, C-terminal domain"/>
    <property type="match status" value="1"/>
</dbReference>
<keyword evidence="5" id="KW-0732">Signal</keyword>
<dbReference type="PANTHER" id="PTHR33546:SF1">
    <property type="entry name" value="LARGE, MULTIFUNCTIONAL SECRETED PROTEIN"/>
    <property type="match status" value="1"/>
</dbReference>
<evidence type="ECO:0000256" key="3">
    <source>
        <dbReference type="ARBA" id="ARBA00023004"/>
    </source>
</evidence>
<name>A0A6P2D4E7_9BACT</name>
<dbReference type="SUPFAM" id="SSF46626">
    <property type="entry name" value="Cytochrome c"/>
    <property type="match status" value="1"/>
</dbReference>
<keyword evidence="8" id="KW-1185">Reference proteome</keyword>
<accession>A0A6P2D4E7</accession>
<organism evidence="7 8">
    <name type="scientific">Gemmata massiliana</name>
    <dbReference type="NCBI Taxonomy" id="1210884"/>
    <lineage>
        <taxon>Bacteria</taxon>
        <taxon>Pseudomonadati</taxon>
        <taxon>Planctomycetota</taxon>
        <taxon>Planctomycetia</taxon>
        <taxon>Gemmatales</taxon>
        <taxon>Gemmataceae</taxon>
        <taxon>Gemmata</taxon>
    </lineage>
</organism>
<dbReference type="Pfam" id="PF00034">
    <property type="entry name" value="Cytochrom_C"/>
    <property type="match status" value="1"/>
</dbReference>
<proteinExistence type="predicted"/>